<dbReference type="EMBL" id="RQYT01000003">
    <property type="protein sequence ID" value="RRD50942.1"/>
    <property type="molecule type" value="Genomic_DNA"/>
</dbReference>
<feature type="transmembrane region" description="Helical" evidence="6">
    <location>
        <begin position="32"/>
        <end position="55"/>
    </location>
</feature>
<accession>A0A3P1WWG3</accession>
<feature type="domain" description="Phage shock protein PspC N-terminal" evidence="7">
    <location>
        <begin position="3"/>
        <end position="57"/>
    </location>
</feature>
<dbReference type="PANTHER" id="PTHR33885">
    <property type="entry name" value="PHAGE SHOCK PROTEIN C"/>
    <property type="match status" value="1"/>
</dbReference>
<evidence type="ECO:0000256" key="4">
    <source>
        <dbReference type="ARBA" id="ARBA00022989"/>
    </source>
</evidence>
<evidence type="ECO:0000313" key="9">
    <source>
        <dbReference type="Proteomes" id="UP000280935"/>
    </source>
</evidence>
<dbReference type="GO" id="GO:0005886">
    <property type="term" value="C:plasma membrane"/>
    <property type="evidence" value="ECO:0007669"/>
    <property type="project" value="UniProtKB-SubCell"/>
</dbReference>
<keyword evidence="3 6" id="KW-0812">Transmembrane</keyword>
<evidence type="ECO:0000256" key="3">
    <source>
        <dbReference type="ARBA" id="ARBA00022692"/>
    </source>
</evidence>
<proteinExistence type="predicted"/>
<protein>
    <submittedName>
        <fullName evidence="8">PspC domain-containing protein</fullName>
    </submittedName>
</protein>
<dbReference type="OrthoDB" id="7359894at2"/>
<evidence type="ECO:0000256" key="5">
    <source>
        <dbReference type="ARBA" id="ARBA00023136"/>
    </source>
</evidence>
<gene>
    <name evidence="8" type="ORF">EII35_02520</name>
</gene>
<dbReference type="Proteomes" id="UP000280935">
    <property type="component" value="Unassembled WGS sequence"/>
</dbReference>
<comment type="caution">
    <text evidence="8">The sequence shown here is derived from an EMBL/GenBank/DDBJ whole genome shotgun (WGS) entry which is preliminary data.</text>
</comment>
<dbReference type="AlphaFoldDB" id="A0A3P1WWG3"/>
<dbReference type="InterPro" id="IPR052027">
    <property type="entry name" value="PspC"/>
</dbReference>
<dbReference type="PANTHER" id="PTHR33885:SF3">
    <property type="entry name" value="PHAGE SHOCK PROTEIN C"/>
    <property type="match status" value="1"/>
</dbReference>
<comment type="subcellular location">
    <subcellularLocation>
        <location evidence="1">Cell membrane</location>
        <topology evidence="1">Single-pass membrane protein</topology>
    </subcellularLocation>
</comment>
<dbReference type="InterPro" id="IPR007168">
    <property type="entry name" value="Phageshock_PspC_N"/>
</dbReference>
<dbReference type="Pfam" id="PF04024">
    <property type="entry name" value="PspC"/>
    <property type="match status" value="1"/>
</dbReference>
<evidence type="ECO:0000259" key="7">
    <source>
        <dbReference type="Pfam" id="PF04024"/>
    </source>
</evidence>
<keyword evidence="2" id="KW-1003">Cell membrane</keyword>
<evidence type="ECO:0000256" key="6">
    <source>
        <dbReference type="SAM" id="Phobius"/>
    </source>
</evidence>
<name>A0A3P1WWG3_9ACTN</name>
<evidence type="ECO:0000256" key="2">
    <source>
        <dbReference type="ARBA" id="ARBA00022475"/>
    </source>
</evidence>
<reference evidence="8 9" key="1">
    <citation type="submission" date="2018-11" db="EMBL/GenBank/DDBJ databases">
        <title>Genomes From Bacteria Associated with the Canine Oral Cavity: a Test Case for Automated Genome-Based Taxonomic Assignment.</title>
        <authorList>
            <person name="Coil D.A."/>
            <person name="Jospin G."/>
            <person name="Darling A.E."/>
            <person name="Wallis C."/>
            <person name="Davis I.J."/>
            <person name="Harris S."/>
            <person name="Eisen J.A."/>
            <person name="Holcombe L.J."/>
            <person name="O'Flynn C."/>
        </authorList>
    </citation>
    <scope>NUCLEOTIDE SEQUENCE [LARGE SCALE GENOMIC DNA]</scope>
    <source>
        <strain evidence="8 9">OH2822_COT-296</strain>
    </source>
</reference>
<sequence>MSLKRSNSDKIIAGVCGGIARAIGVESLIVRLAFVVFVLLGGSGIAIYVVLWLFVPRDQGGTAFEDLRSEFRRRD</sequence>
<evidence type="ECO:0000256" key="1">
    <source>
        <dbReference type="ARBA" id="ARBA00004162"/>
    </source>
</evidence>
<evidence type="ECO:0000313" key="8">
    <source>
        <dbReference type="EMBL" id="RRD50942.1"/>
    </source>
</evidence>
<keyword evidence="5 6" id="KW-0472">Membrane</keyword>
<dbReference type="RefSeq" id="WP_125226890.1">
    <property type="nucleotide sequence ID" value="NZ_RQYT01000003.1"/>
</dbReference>
<keyword evidence="4 6" id="KW-1133">Transmembrane helix</keyword>
<organism evidence="8 9">
    <name type="scientific">Arachnia propionica</name>
    <dbReference type="NCBI Taxonomy" id="1750"/>
    <lineage>
        <taxon>Bacteria</taxon>
        <taxon>Bacillati</taxon>
        <taxon>Actinomycetota</taxon>
        <taxon>Actinomycetes</taxon>
        <taxon>Propionibacteriales</taxon>
        <taxon>Propionibacteriaceae</taxon>
        <taxon>Arachnia</taxon>
    </lineage>
</organism>